<dbReference type="EMBL" id="CM003612">
    <property type="protein sequence ID" value="KYP59367.1"/>
    <property type="molecule type" value="Genomic_DNA"/>
</dbReference>
<dbReference type="InterPro" id="IPR012337">
    <property type="entry name" value="RNaseH-like_sf"/>
</dbReference>
<organism evidence="2 3">
    <name type="scientific">Cajanus cajan</name>
    <name type="common">Pigeon pea</name>
    <name type="synonym">Cajanus indicus</name>
    <dbReference type="NCBI Taxonomy" id="3821"/>
    <lineage>
        <taxon>Eukaryota</taxon>
        <taxon>Viridiplantae</taxon>
        <taxon>Streptophyta</taxon>
        <taxon>Embryophyta</taxon>
        <taxon>Tracheophyta</taxon>
        <taxon>Spermatophyta</taxon>
        <taxon>Magnoliopsida</taxon>
        <taxon>eudicotyledons</taxon>
        <taxon>Gunneridae</taxon>
        <taxon>Pentapetalae</taxon>
        <taxon>rosids</taxon>
        <taxon>fabids</taxon>
        <taxon>Fabales</taxon>
        <taxon>Fabaceae</taxon>
        <taxon>Papilionoideae</taxon>
        <taxon>50 kb inversion clade</taxon>
        <taxon>NPAAA clade</taxon>
        <taxon>indigoferoid/millettioid clade</taxon>
        <taxon>Phaseoleae</taxon>
        <taxon>Cajanus</taxon>
    </lineage>
</organism>
<dbReference type="AlphaFoldDB" id="A0A151SX33"/>
<name>A0A151SX33_CAJCA</name>
<gene>
    <name evidence="2" type="ORF">KK1_014801</name>
</gene>
<protein>
    <submittedName>
        <fullName evidence="2">Transposon Ty3-I Gag-Pol polyprotein</fullName>
    </submittedName>
</protein>
<dbReference type="InterPro" id="IPR000477">
    <property type="entry name" value="RT_dom"/>
</dbReference>
<proteinExistence type="predicted"/>
<dbReference type="PANTHER" id="PTHR24559">
    <property type="entry name" value="TRANSPOSON TY3-I GAG-POL POLYPROTEIN"/>
    <property type="match status" value="1"/>
</dbReference>
<reference evidence="2 3" key="1">
    <citation type="journal article" date="2012" name="Nat. Biotechnol.">
        <title>Draft genome sequence of pigeonpea (Cajanus cajan), an orphan legume crop of resource-poor farmers.</title>
        <authorList>
            <person name="Varshney R.K."/>
            <person name="Chen W."/>
            <person name="Li Y."/>
            <person name="Bharti A.K."/>
            <person name="Saxena R.K."/>
            <person name="Schlueter J.A."/>
            <person name="Donoghue M.T."/>
            <person name="Azam S."/>
            <person name="Fan G."/>
            <person name="Whaley A.M."/>
            <person name="Farmer A.D."/>
            <person name="Sheridan J."/>
            <person name="Iwata A."/>
            <person name="Tuteja R."/>
            <person name="Penmetsa R.V."/>
            <person name="Wu W."/>
            <person name="Upadhyaya H.D."/>
            <person name="Yang S.P."/>
            <person name="Shah T."/>
            <person name="Saxena K.B."/>
            <person name="Michael T."/>
            <person name="McCombie W.R."/>
            <person name="Yang B."/>
            <person name="Zhang G."/>
            <person name="Yang H."/>
            <person name="Wang J."/>
            <person name="Spillane C."/>
            <person name="Cook D.R."/>
            <person name="May G.D."/>
            <person name="Xu X."/>
            <person name="Jackson S.A."/>
        </authorList>
    </citation>
    <scope>NUCLEOTIDE SEQUENCE [LARGE SCALE GENOMIC DNA]</scope>
    <source>
        <strain evidence="3">cv. Asha</strain>
    </source>
</reference>
<keyword evidence="3" id="KW-1185">Reference proteome</keyword>
<dbReference type="InterPro" id="IPR036397">
    <property type="entry name" value="RNaseH_sf"/>
</dbReference>
<evidence type="ECO:0000313" key="2">
    <source>
        <dbReference type="EMBL" id="KYP59367.1"/>
    </source>
</evidence>
<dbReference type="PANTHER" id="PTHR24559:SF444">
    <property type="entry name" value="REVERSE TRANSCRIPTASE DOMAIN-CONTAINING PROTEIN"/>
    <property type="match status" value="1"/>
</dbReference>
<dbReference type="CDD" id="cd01647">
    <property type="entry name" value="RT_LTR"/>
    <property type="match status" value="1"/>
</dbReference>
<dbReference type="PROSITE" id="PS50994">
    <property type="entry name" value="INTEGRASE"/>
    <property type="match status" value="1"/>
</dbReference>
<evidence type="ECO:0000313" key="3">
    <source>
        <dbReference type="Proteomes" id="UP000075243"/>
    </source>
</evidence>
<dbReference type="Gene3D" id="3.30.420.10">
    <property type="entry name" value="Ribonuclease H-like superfamily/Ribonuclease H"/>
    <property type="match status" value="1"/>
</dbReference>
<sequence>EILVDLICLPFSQLDIILGMYRLSFNHVLLNYFKKSISFGEIKSVEFLSANKIKLDGSMRLCVNYHQLNEVTIKNKYHLPRIDDLMDQLVGACVFSKIDLKSSYHQIRMNFEDIPKISFRTRYGHYEYLVMPFGVTRTPGVFMDYMNRTFHPYLGRSLMVFIDEILVYSNTREEYIKHFRIFVNLWRHYLFGSRLKVFNDHKILKYLFDIPQVFGLMVRELSLLKEFRDFSLALRLNDRLCVPCVLELKKMILEEGHKSGLSIHPRAAKMYQDLKKMFDSISIDFMTAKNLDSIWVIVDRLTKSAYFIPINSRYLLERLTKLYVCDIVRLHRVPASIVSDKDLRFTSRFCDSLCKALSTKLRLSSTYHPQIDGQTKRTIHYLGDLLKAYVLEYTGSQDS</sequence>
<dbReference type="GO" id="GO:0003676">
    <property type="term" value="F:nucleic acid binding"/>
    <property type="evidence" value="ECO:0007669"/>
    <property type="project" value="InterPro"/>
</dbReference>
<accession>A0A151SX33</accession>
<dbReference type="Pfam" id="PF00078">
    <property type="entry name" value="RVT_1"/>
    <property type="match status" value="1"/>
</dbReference>
<evidence type="ECO:0000259" key="1">
    <source>
        <dbReference type="PROSITE" id="PS50994"/>
    </source>
</evidence>
<dbReference type="Gene3D" id="3.30.70.270">
    <property type="match status" value="1"/>
</dbReference>
<dbReference type="InterPro" id="IPR001584">
    <property type="entry name" value="Integrase_cat-core"/>
</dbReference>
<dbReference type="SUPFAM" id="SSF53098">
    <property type="entry name" value="Ribonuclease H-like"/>
    <property type="match status" value="1"/>
</dbReference>
<dbReference type="Gramene" id="C.cajan_14372.t">
    <property type="protein sequence ID" value="C.cajan_14372.t"/>
    <property type="gene ID" value="C.cajan_14372"/>
</dbReference>
<dbReference type="SUPFAM" id="SSF56672">
    <property type="entry name" value="DNA/RNA polymerases"/>
    <property type="match status" value="1"/>
</dbReference>
<feature type="non-terminal residue" evidence="2">
    <location>
        <position position="1"/>
    </location>
</feature>
<dbReference type="InterPro" id="IPR043128">
    <property type="entry name" value="Rev_trsase/Diguanyl_cyclase"/>
</dbReference>
<dbReference type="GO" id="GO:0015074">
    <property type="term" value="P:DNA integration"/>
    <property type="evidence" value="ECO:0007669"/>
    <property type="project" value="InterPro"/>
</dbReference>
<dbReference type="Gene3D" id="3.10.10.10">
    <property type="entry name" value="HIV Type 1 Reverse Transcriptase, subunit A, domain 1"/>
    <property type="match status" value="1"/>
</dbReference>
<dbReference type="Pfam" id="PF08284">
    <property type="entry name" value="RVP_2"/>
    <property type="match status" value="1"/>
</dbReference>
<feature type="domain" description="Integrase catalytic" evidence="1">
    <location>
        <begin position="261"/>
        <end position="399"/>
    </location>
</feature>
<dbReference type="InterPro" id="IPR043502">
    <property type="entry name" value="DNA/RNA_pol_sf"/>
</dbReference>
<dbReference type="Proteomes" id="UP000075243">
    <property type="component" value="Chromosome 10"/>
</dbReference>
<dbReference type="InterPro" id="IPR053134">
    <property type="entry name" value="RNA-dir_DNA_polymerase"/>
</dbReference>